<evidence type="ECO:0000313" key="2">
    <source>
        <dbReference type="Proteomes" id="UP000500810"/>
    </source>
</evidence>
<name>A0A7T0M7A7_9CAUD</name>
<accession>A0A7T0M7A7</accession>
<protein>
    <submittedName>
        <fullName evidence="1">Uncharacterized protein</fullName>
    </submittedName>
</protein>
<proteinExistence type="predicted"/>
<dbReference type="Proteomes" id="UP000500810">
    <property type="component" value="Segment"/>
</dbReference>
<dbReference type="EMBL" id="MT413450">
    <property type="protein sequence ID" value="QPL17314.1"/>
    <property type="molecule type" value="Genomic_DNA"/>
</dbReference>
<reference evidence="2" key="1">
    <citation type="submission" date="2020-04" db="EMBL/GenBank/DDBJ databases">
        <title>Pseudomonas aeruginosa Phage Cocktails: Rational Design and Efficacy against Mouse Wound and Septic Infections.</title>
        <authorList>
            <person name="Farlow J."/>
            <person name="Freyberger H.R."/>
            <person name="He Y."/>
            <person name="Ward A.M."/>
            <person name="Autvisuttinunt W."/>
            <person name="Li T."/>
            <person name="Jacobs A.C."/>
            <person name="Nikolich M.P."/>
            <person name="Filippov A."/>
        </authorList>
    </citation>
    <scope>NUCLEOTIDE SEQUENCE [LARGE SCALE GENOMIC DNA]</scope>
</reference>
<sequence>MLVDQREILQRFDVIRIADGRLRAIYVDNPRRIARKTELTSRILENAIRADRAALYGHISIFVNFSFRLCHR</sequence>
<organism evidence="1 2">
    <name type="scientific">Pseudomonas phage Epa15</name>
    <dbReference type="NCBI Taxonomy" id="2733395"/>
    <lineage>
        <taxon>Viruses</taxon>
        <taxon>Duplodnaviria</taxon>
        <taxon>Heunggongvirae</taxon>
        <taxon>Uroviricota</taxon>
        <taxon>Caudoviricetes</taxon>
        <taxon>Lindbergviridae</taxon>
        <taxon>Pbunavirus</taxon>
        <taxon>Pbunavirus LS1</taxon>
    </lineage>
</organism>
<evidence type="ECO:0000313" key="1">
    <source>
        <dbReference type="EMBL" id="QPL17314.1"/>
    </source>
</evidence>